<evidence type="ECO:0000256" key="1">
    <source>
        <dbReference type="ARBA" id="ARBA00005953"/>
    </source>
</evidence>
<proteinExistence type="inferred from homology"/>
<keyword evidence="2" id="KW-0378">Hydrolase</keyword>
<dbReference type="Gene3D" id="3.10.129.10">
    <property type="entry name" value="Hotdog Thioesterase"/>
    <property type="match status" value="1"/>
</dbReference>
<dbReference type="InParanoid" id="D6Z212"/>
<dbReference type="HOGENOM" id="CLU_101141_3_3_7"/>
<dbReference type="PIRSF" id="PIRSF003230">
    <property type="entry name" value="YbgC"/>
    <property type="match status" value="1"/>
</dbReference>
<organism evidence="3 4">
    <name type="scientific">Desulfurivibrio alkaliphilus (strain DSM 19089 / UNIQEM U267 / AHT2)</name>
    <dbReference type="NCBI Taxonomy" id="589865"/>
    <lineage>
        <taxon>Bacteria</taxon>
        <taxon>Pseudomonadati</taxon>
        <taxon>Thermodesulfobacteriota</taxon>
        <taxon>Desulfobulbia</taxon>
        <taxon>Desulfobulbales</taxon>
        <taxon>Desulfobulbaceae</taxon>
        <taxon>Desulfurivibrio</taxon>
    </lineage>
</organism>
<dbReference type="KEGG" id="dak:DaAHT2_0883"/>
<protein>
    <submittedName>
        <fullName evidence="3">Thioesterase superfamily protein</fullName>
    </submittedName>
</protein>
<name>D6Z212_DESAT</name>
<dbReference type="EMBL" id="CP001940">
    <property type="protein sequence ID" value="ADH85587.1"/>
    <property type="molecule type" value="Genomic_DNA"/>
</dbReference>
<dbReference type="Pfam" id="PF13279">
    <property type="entry name" value="4HBT_2"/>
    <property type="match status" value="1"/>
</dbReference>
<dbReference type="InterPro" id="IPR050563">
    <property type="entry name" value="4-hydroxybenzoyl-CoA_TE"/>
</dbReference>
<accession>D6Z212</accession>
<dbReference type="InterPro" id="IPR029069">
    <property type="entry name" value="HotDog_dom_sf"/>
</dbReference>
<dbReference type="STRING" id="589865.DaAHT2_0883"/>
<dbReference type="RefSeq" id="WP_013163117.1">
    <property type="nucleotide sequence ID" value="NC_014216.1"/>
</dbReference>
<dbReference type="CDD" id="cd00586">
    <property type="entry name" value="4HBT"/>
    <property type="match status" value="1"/>
</dbReference>
<dbReference type="SUPFAM" id="SSF54637">
    <property type="entry name" value="Thioesterase/thiol ester dehydrase-isomerase"/>
    <property type="match status" value="1"/>
</dbReference>
<keyword evidence="4" id="KW-1185">Reference proteome</keyword>
<dbReference type="eggNOG" id="COG0824">
    <property type="taxonomic scope" value="Bacteria"/>
</dbReference>
<reference evidence="4" key="1">
    <citation type="submission" date="2010-02" db="EMBL/GenBank/DDBJ databases">
        <title>Complete sequence of Desulfurivibrio alkaliphilus AHT2.</title>
        <authorList>
            <consortium name="US DOE Joint Genome Institute"/>
            <person name="Pitluck S."/>
            <person name="Chertkov O."/>
            <person name="Detter J.C."/>
            <person name="Han C."/>
            <person name="Tapia R."/>
            <person name="Larimer F."/>
            <person name="Land M."/>
            <person name="Hauser L."/>
            <person name="Kyrpides N."/>
            <person name="Mikhailova N."/>
            <person name="Sorokin D.Y."/>
            <person name="Muyzer G."/>
            <person name="Woyke T."/>
        </authorList>
    </citation>
    <scope>NUCLEOTIDE SEQUENCE [LARGE SCALE GENOMIC DNA]</scope>
    <source>
        <strain evidence="4">DSM 19089 / UNIQEM U267 / AHT2</strain>
    </source>
</reference>
<evidence type="ECO:0000256" key="2">
    <source>
        <dbReference type="ARBA" id="ARBA00022801"/>
    </source>
</evidence>
<dbReference type="GO" id="GO:0047617">
    <property type="term" value="F:fatty acyl-CoA hydrolase activity"/>
    <property type="evidence" value="ECO:0007669"/>
    <property type="project" value="TreeGrafter"/>
</dbReference>
<dbReference type="Proteomes" id="UP000001508">
    <property type="component" value="Chromosome"/>
</dbReference>
<gene>
    <name evidence="3" type="ordered locus">DaAHT2_0883</name>
</gene>
<dbReference type="FunCoup" id="D6Z212">
    <property type="interactions" value="183"/>
</dbReference>
<dbReference type="NCBIfam" id="TIGR00051">
    <property type="entry name" value="YbgC/FadM family acyl-CoA thioesterase"/>
    <property type="match status" value="1"/>
</dbReference>
<dbReference type="AlphaFoldDB" id="D6Z212"/>
<dbReference type="PANTHER" id="PTHR31793:SF37">
    <property type="entry name" value="ACYL-COA THIOESTER HYDROLASE YBGC"/>
    <property type="match status" value="1"/>
</dbReference>
<evidence type="ECO:0000313" key="4">
    <source>
        <dbReference type="Proteomes" id="UP000001508"/>
    </source>
</evidence>
<dbReference type="PANTHER" id="PTHR31793">
    <property type="entry name" value="4-HYDROXYBENZOYL-COA THIOESTERASE FAMILY MEMBER"/>
    <property type="match status" value="1"/>
</dbReference>
<sequence length="145" mass="16308">MQKDEFALQEPVHRHALRVLYGDTDAGGVVYYANYLRFCEAGRTELMRAQVVSYRSLEEQGVILPVVDCRVRYKASARYDDLLTVETSLVEVKAVSCRFNYRLSNEQGRLLALAYTTHAAVDRSGKLTRLPPEILAGLQKLAATP</sequence>
<evidence type="ECO:0000313" key="3">
    <source>
        <dbReference type="EMBL" id="ADH85587.1"/>
    </source>
</evidence>
<comment type="similarity">
    <text evidence="1">Belongs to the 4-hydroxybenzoyl-CoA thioesterase family.</text>
</comment>
<dbReference type="InterPro" id="IPR006684">
    <property type="entry name" value="YbgC/YbaW"/>
</dbReference>